<accession>A0ACC1DC06</accession>
<dbReference type="EMBL" id="CM034391">
    <property type="protein sequence ID" value="KAJ0181186.1"/>
    <property type="molecule type" value="Genomic_DNA"/>
</dbReference>
<sequence>MEEITPRKCVGCEQKTVKHAYNLLCGKCATKKNVCAKCFKPVEMEETLAVQDITDQTQDIKALLRTLPERKRRTLIRHMNKLEVDQNKVSPEAMAHLEDILSRMDKVSLGSDDLEESDAEEHENFYENREDTLRDLENPIEEENDDDDDPILAEDPPLTNENPAYHQVPQVPFPSTSQAR</sequence>
<evidence type="ECO:0000313" key="1">
    <source>
        <dbReference type="EMBL" id="KAJ0181186.1"/>
    </source>
</evidence>
<comment type="caution">
    <text evidence="1">The sequence shown here is derived from an EMBL/GenBank/DDBJ whole genome shotgun (WGS) entry which is preliminary data.</text>
</comment>
<name>A0ACC1DC06_9NEOP</name>
<organism evidence="1 2">
    <name type="scientific">Dendrolimus kikuchii</name>
    <dbReference type="NCBI Taxonomy" id="765133"/>
    <lineage>
        <taxon>Eukaryota</taxon>
        <taxon>Metazoa</taxon>
        <taxon>Ecdysozoa</taxon>
        <taxon>Arthropoda</taxon>
        <taxon>Hexapoda</taxon>
        <taxon>Insecta</taxon>
        <taxon>Pterygota</taxon>
        <taxon>Neoptera</taxon>
        <taxon>Endopterygota</taxon>
        <taxon>Lepidoptera</taxon>
        <taxon>Glossata</taxon>
        <taxon>Ditrysia</taxon>
        <taxon>Bombycoidea</taxon>
        <taxon>Lasiocampidae</taxon>
        <taxon>Dendrolimus</taxon>
    </lineage>
</organism>
<dbReference type="Proteomes" id="UP000824533">
    <property type="component" value="Linkage Group LG05"/>
</dbReference>
<evidence type="ECO:0000313" key="2">
    <source>
        <dbReference type="Proteomes" id="UP000824533"/>
    </source>
</evidence>
<protein>
    <submittedName>
        <fullName evidence="1">Uncharacterized protein</fullName>
    </submittedName>
</protein>
<keyword evidence="2" id="KW-1185">Reference proteome</keyword>
<proteinExistence type="predicted"/>
<gene>
    <name evidence="1" type="ORF">K1T71_003271</name>
</gene>
<reference evidence="1 2" key="1">
    <citation type="journal article" date="2021" name="Front. Genet.">
        <title>Chromosome-Level Genome Assembly Reveals Significant Gene Expansion in the Toll and IMD Signaling Pathways of Dendrolimus kikuchii.</title>
        <authorList>
            <person name="Zhou J."/>
            <person name="Wu P."/>
            <person name="Xiong Z."/>
            <person name="Liu N."/>
            <person name="Zhao N."/>
            <person name="Ji M."/>
            <person name="Qiu Y."/>
            <person name="Yang B."/>
        </authorList>
    </citation>
    <scope>NUCLEOTIDE SEQUENCE [LARGE SCALE GENOMIC DNA]</scope>
    <source>
        <strain evidence="1">Ann1</strain>
    </source>
</reference>